<dbReference type="SUPFAM" id="SSF100920">
    <property type="entry name" value="Heat shock protein 70kD (HSP70), peptide-binding domain"/>
    <property type="match status" value="1"/>
</dbReference>
<dbReference type="Proteomes" id="UP001202328">
    <property type="component" value="Unassembled WGS sequence"/>
</dbReference>
<protein>
    <recommendedName>
        <fullName evidence="6">Heat shock protein 70</fullName>
    </recommendedName>
</protein>
<dbReference type="InterPro" id="IPR043129">
    <property type="entry name" value="ATPase_NBD"/>
</dbReference>
<dbReference type="Gene3D" id="3.90.640.10">
    <property type="entry name" value="Actin, Chain A, domain 4"/>
    <property type="match status" value="1"/>
</dbReference>
<dbReference type="InterPro" id="IPR029047">
    <property type="entry name" value="HSP70_peptide-bd_sf"/>
</dbReference>
<dbReference type="PRINTS" id="PR00301">
    <property type="entry name" value="HEATSHOCK70"/>
</dbReference>
<accession>A0AAD4XBH6</accession>
<dbReference type="SUPFAM" id="SSF53067">
    <property type="entry name" value="Actin-like ATPase domain"/>
    <property type="match status" value="2"/>
</dbReference>
<dbReference type="PANTHER" id="PTHR19375">
    <property type="entry name" value="HEAT SHOCK PROTEIN 70KDA"/>
    <property type="match status" value="1"/>
</dbReference>
<dbReference type="AlphaFoldDB" id="A0AAD4XBH6"/>
<evidence type="ECO:0000256" key="2">
    <source>
        <dbReference type="ARBA" id="ARBA00022840"/>
    </source>
</evidence>
<keyword evidence="1 3" id="KW-0547">Nucleotide-binding</keyword>
<comment type="similarity">
    <text evidence="3">Belongs to the heat shock protein 70 family.</text>
</comment>
<evidence type="ECO:0000313" key="4">
    <source>
        <dbReference type="EMBL" id="KAI3896786.1"/>
    </source>
</evidence>
<name>A0AAD4XBH6_9MAGN</name>
<sequence>MVSKNVRVIGIDLGTTYSRVGFWIGEELRIVRIPSCIAFTDYTEEHIVGDEAFDGVDKNPSNTILDVKRLIGVKFSDNNTQLDILRSSVEVIEDPISKNDELSVIVRSFNHLKRFSAEELLSMILKKLKQIAEKGLGLENGDVIVKSVISVPSCYNNAQRLATKRAATMAGFGDSHDSLCERSKSRLRFACEDAKVILDYPHDKQTVVFVDSYYLLSSNFTNRKKAIPLSVPVTKDDFAKECQELFDRCEEEVDQCVQISGIFKFHEVIIVGGSTRISRIREMLPVFCRDAQGFCEIMNPDAAVVQGAAIWSEEALSNPLLNGISITDVAALSLSTLTLPSLIPRNTVIPTERTYPFTPARDITRPSVGVYEGEDDEMEDNNLIGYFIFDGIQATEMGLANITVSFAVDHEGILNVTAAEAAEDGSHRQLARQVINRSLTTDEFNQFGRDMENPEQEESKRNKLEARMKVWLFVDKHMSREVPDDFAVGFTASQDERLSAAIADAETWLEDNELPEVRAAELKLDELQRTYFQILHERRGPD</sequence>
<dbReference type="Pfam" id="PF00012">
    <property type="entry name" value="HSP70"/>
    <property type="match status" value="2"/>
</dbReference>
<dbReference type="Gene3D" id="3.30.420.40">
    <property type="match status" value="3"/>
</dbReference>
<proteinExistence type="inferred from homology"/>
<evidence type="ECO:0008006" key="6">
    <source>
        <dbReference type="Google" id="ProtNLM"/>
    </source>
</evidence>
<organism evidence="4 5">
    <name type="scientific">Papaver atlanticum</name>
    <dbReference type="NCBI Taxonomy" id="357466"/>
    <lineage>
        <taxon>Eukaryota</taxon>
        <taxon>Viridiplantae</taxon>
        <taxon>Streptophyta</taxon>
        <taxon>Embryophyta</taxon>
        <taxon>Tracheophyta</taxon>
        <taxon>Spermatophyta</taxon>
        <taxon>Magnoliopsida</taxon>
        <taxon>Ranunculales</taxon>
        <taxon>Papaveraceae</taxon>
        <taxon>Papaveroideae</taxon>
        <taxon>Papaver</taxon>
    </lineage>
</organism>
<comment type="caution">
    <text evidence="4">The sequence shown here is derived from an EMBL/GenBank/DDBJ whole genome shotgun (WGS) entry which is preliminary data.</text>
</comment>
<dbReference type="Gene3D" id="2.60.34.10">
    <property type="entry name" value="Substrate Binding Domain Of DNAk, Chain A, domain 1"/>
    <property type="match status" value="1"/>
</dbReference>
<keyword evidence="5" id="KW-1185">Reference proteome</keyword>
<reference evidence="4" key="1">
    <citation type="submission" date="2022-04" db="EMBL/GenBank/DDBJ databases">
        <title>A functionally conserved STORR gene fusion in Papaver species that diverged 16.8 million years ago.</title>
        <authorList>
            <person name="Catania T."/>
        </authorList>
    </citation>
    <scope>NUCLEOTIDE SEQUENCE</scope>
    <source>
        <strain evidence="4">S-188037</strain>
    </source>
</reference>
<dbReference type="EMBL" id="JAJJMB010011871">
    <property type="protein sequence ID" value="KAI3896786.1"/>
    <property type="molecule type" value="Genomic_DNA"/>
</dbReference>
<dbReference type="Gene3D" id="3.30.30.30">
    <property type="match status" value="1"/>
</dbReference>
<dbReference type="PROSITE" id="PS00297">
    <property type="entry name" value="HSP70_1"/>
    <property type="match status" value="1"/>
</dbReference>
<dbReference type="InterPro" id="IPR018181">
    <property type="entry name" value="Heat_shock_70_CS"/>
</dbReference>
<dbReference type="InterPro" id="IPR013126">
    <property type="entry name" value="Hsp_70_fam"/>
</dbReference>
<keyword evidence="2 3" id="KW-0067">ATP-binding</keyword>
<evidence type="ECO:0000313" key="5">
    <source>
        <dbReference type="Proteomes" id="UP001202328"/>
    </source>
</evidence>
<evidence type="ECO:0000256" key="1">
    <source>
        <dbReference type="ARBA" id="ARBA00022741"/>
    </source>
</evidence>
<dbReference type="GO" id="GO:0140662">
    <property type="term" value="F:ATP-dependent protein folding chaperone"/>
    <property type="evidence" value="ECO:0007669"/>
    <property type="project" value="InterPro"/>
</dbReference>
<evidence type="ECO:0000256" key="3">
    <source>
        <dbReference type="RuleBase" id="RU003322"/>
    </source>
</evidence>
<dbReference type="GO" id="GO:0005524">
    <property type="term" value="F:ATP binding"/>
    <property type="evidence" value="ECO:0007669"/>
    <property type="project" value="UniProtKB-KW"/>
</dbReference>
<gene>
    <name evidence="4" type="ORF">MKW98_009639</name>
</gene>